<dbReference type="PANTHER" id="PTHR34985">
    <property type="entry name" value="SLR0554 PROTEIN"/>
    <property type="match status" value="1"/>
</dbReference>
<dbReference type="PANTHER" id="PTHR34985:SF1">
    <property type="entry name" value="SLR0554 PROTEIN"/>
    <property type="match status" value="1"/>
</dbReference>
<keyword evidence="2" id="KW-1185">Reference proteome</keyword>
<accession>A0ABR9VVF1</accession>
<evidence type="ECO:0000313" key="2">
    <source>
        <dbReference type="Proteomes" id="UP000658720"/>
    </source>
</evidence>
<comment type="caution">
    <text evidence="1">The sequence shown here is derived from an EMBL/GenBank/DDBJ whole genome shotgun (WGS) entry which is preliminary data.</text>
</comment>
<protein>
    <submittedName>
        <fullName evidence="1">Bifunctional DNA primase/helicase</fullName>
    </submittedName>
</protein>
<dbReference type="Proteomes" id="UP000658720">
    <property type="component" value="Unassembled WGS sequence"/>
</dbReference>
<dbReference type="EMBL" id="JADEVV010000058">
    <property type="protein sequence ID" value="MBE9255312.1"/>
    <property type="molecule type" value="Genomic_DNA"/>
</dbReference>
<organism evidence="1 2">
    <name type="scientific">Synechocystis salina LEGE 00031</name>
    <dbReference type="NCBI Taxonomy" id="1828736"/>
    <lineage>
        <taxon>Bacteria</taxon>
        <taxon>Bacillati</taxon>
        <taxon>Cyanobacteriota</taxon>
        <taxon>Cyanophyceae</taxon>
        <taxon>Synechococcales</taxon>
        <taxon>Merismopediaceae</taxon>
        <taxon>Synechocystis</taxon>
    </lineage>
</organism>
<evidence type="ECO:0000313" key="1">
    <source>
        <dbReference type="EMBL" id="MBE9255312.1"/>
    </source>
</evidence>
<gene>
    <name evidence="1" type="ORF">IQ217_16010</name>
</gene>
<reference evidence="1 2" key="1">
    <citation type="submission" date="2020-10" db="EMBL/GenBank/DDBJ databases">
        <authorList>
            <person name="Castelo-Branco R."/>
            <person name="Eusebio N."/>
            <person name="Adriana R."/>
            <person name="Vieira A."/>
            <person name="Brugerolle De Fraissinette N."/>
            <person name="Rezende De Castro R."/>
            <person name="Schneider M.P."/>
            <person name="Vasconcelos V."/>
            <person name="Leao P.N."/>
        </authorList>
    </citation>
    <scope>NUCLEOTIDE SEQUENCE [LARGE SCALE GENOMIC DNA]</scope>
    <source>
        <strain evidence="1 2">LEGE 00031</strain>
    </source>
</reference>
<feature type="non-terminal residue" evidence="1">
    <location>
        <position position="1"/>
    </location>
</feature>
<sequence length="284" mass="32195">TPASDPDHPLSTVAPQPLQQAIEAVRTQNYLADCQAIADAQPLTEPEYQQLKKRLVKNGHERQRLRRHELAQRYGIPVTADLVQKDDQNWYQKLRWHYFLTVGRPFLGDRDAKIARLLLDQGQGSLFLPDFNGSQLGAIIGTYDIIGIPILLGHPQRELCALDEDLIALGKLALANRDDIKTVVGIGLAKNASPITIVRRFLEKLGFGIKLVRTQTVQKKRVRIYQITCPQDGREKVFQAWLQGDRQCPGSSEQWMADYWQKLQSAPRVEDQNQPFVQLSLELG</sequence>
<proteinExistence type="predicted"/>
<name>A0ABR9VVF1_9SYNC</name>